<organism evidence="2 3">
    <name type="scientific">Toxocara canis</name>
    <name type="common">Canine roundworm</name>
    <dbReference type="NCBI Taxonomy" id="6265"/>
    <lineage>
        <taxon>Eukaryota</taxon>
        <taxon>Metazoa</taxon>
        <taxon>Ecdysozoa</taxon>
        <taxon>Nematoda</taxon>
        <taxon>Chromadorea</taxon>
        <taxon>Rhabditida</taxon>
        <taxon>Spirurina</taxon>
        <taxon>Ascaridomorpha</taxon>
        <taxon>Ascaridoidea</taxon>
        <taxon>Toxocaridae</taxon>
        <taxon>Toxocara</taxon>
    </lineage>
</organism>
<keyword evidence="2" id="KW-1185">Reference proteome</keyword>
<evidence type="ECO:0000313" key="1">
    <source>
        <dbReference type="EMBL" id="VDM46855.1"/>
    </source>
</evidence>
<reference evidence="1 2" key="2">
    <citation type="submission" date="2018-11" db="EMBL/GenBank/DDBJ databases">
        <authorList>
            <consortium name="Pathogen Informatics"/>
        </authorList>
    </citation>
    <scope>NUCLEOTIDE SEQUENCE [LARGE SCALE GENOMIC DNA]</scope>
</reference>
<evidence type="ECO:0000313" key="2">
    <source>
        <dbReference type="Proteomes" id="UP000050794"/>
    </source>
</evidence>
<dbReference type="AlphaFoldDB" id="A0A183V464"/>
<evidence type="ECO:0000313" key="3">
    <source>
        <dbReference type="WBParaSite" id="TCNE_0001553501-mRNA-1"/>
    </source>
</evidence>
<gene>
    <name evidence="1" type="ORF">TCNE_LOCUS15534</name>
</gene>
<sequence length="1271" mass="141870">MQPIGRDQPYSIDLIVNSNAGESMISWNLTIPPSYSPLITRVTNVGETNKRAIQGIVHFMDQRQENAIFNLQSDADGIRVTSDGMVTWMQPIGRDQPYSIDLMVNSNAGESMISWNLTIPPSYSPLITRVTNVGETNKRAIQGIVHFMDQRSFGQVPIRLQIFRNKVLSEEVIVKSDKEGRFEHIHMPSDEPSSYKVSFGQVPIRLQIFRNKVLSEEVIVKSDKEGRFEHIHMPSDEPSSYKVIVSHPGEALKNSTNIAQRSASWSDANFQIEHDEFLNVKPGGSSHVQYRLHNNGDVPLVGCWIQVITPRDKFHVDKVEQNFDSLGPNESNTMRVTFSISEALDNVIATLQFSCVNSIKRLIRQRIEVERTRPILRPDPAELIISITPQILPPIIQVDLTNEGFNITAPLSITFSPKNSPLFLVATNPPLSHSDVYDANGMILSLFLGLRNTIKNSSNQPISGNISIVHNNESVLSIPFRSVAGSSFFNFFVTVRDELTSIDATTNVPGALVHLRNNAIGFDDNRQTRSNEAVVFFSITEGVYELTVSSPIHQTVSMIVQVSPANASLTVLLPIAFPFVPMIEDDELIMEAIDKQTAVPLPAVFQVPLPVLRFTPASFKIPKSGNTNYSYVAENIGGSPESSVALPPFMVDGRSIPFRLIMDGIRNGIGLNDGYRTSMRLMRVSNGTDEGRCNVYSVRVPYYYTIPRSISNYMRYALLLVDNRQSASDISICEGKLFYIKKFLPEQTVRQSSLWTKSAIQCNCAMNARERCRKQYVSATMCGATWKFVPDDTVSLDSIVMFVLLIANCNAVNVDFGKLQKSIACASALGSRCPMLRRRRDIPADPVKYNDSVRLHDQPAQFFAHLSAVSEQVDGVLQQYFPAFNALEIQSVNMAALYSDFFEQLQVVLPSDYFSGIKSRQWFDDFFKSIADSSDGGRLITTNELDDKGLGGRFIEVWNATVALWTSGQIDPLTENNGPGISFADVRKLVVRSDRLKSLSRQYGADNPFALLHDHIGRLLSIDNTPPPYPFSSSFNNDDICAVGYTLITPAKPIENKEFLVKLRVRNKKANVLWNVRVSLEMLRERPETTLIQFRIGPLTFEGIRSLDGDSNLPPNSSFTAQWYSKLSNIKIEETRLLVSSDDNIGASSPYTLEAISLNGNMSTIDPRVHVNHIESGATTNIYYNISTTDQGGYLRDMMITLSVDGELVALEDSRTFFVQEHISSTALLVKLSSSPDSMYFFDIKTSAVHSAVPLVFVQVVYNDFGILLVF</sequence>
<proteinExistence type="predicted"/>
<dbReference type="Proteomes" id="UP000050794">
    <property type="component" value="Unassembled WGS sequence"/>
</dbReference>
<dbReference type="WBParaSite" id="TCNE_0001553501-mRNA-1">
    <property type="protein sequence ID" value="TCNE_0001553501-mRNA-1"/>
    <property type="gene ID" value="TCNE_0001553501"/>
</dbReference>
<accession>A0A183V464</accession>
<name>A0A183V464_TOXCA</name>
<dbReference type="EMBL" id="UYWY01022931">
    <property type="protein sequence ID" value="VDM46855.1"/>
    <property type="molecule type" value="Genomic_DNA"/>
</dbReference>
<reference evidence="3" key="1">
    <citation type="submission" date="2016-06" db="UniProtKB">
        <authorList>
            <consortium name="WormBaseParasite"/>
        </authorList>
    </citation>
    <scope>IDENTIFICATION</scope>
</reference>
<protein>
    <submittedName>
        <fullName evidence="3">TMEM131_like domain-containing protein</fullName>
    </submittedName>
</protein>